<keyword evidence="3" id="KW-1185">Reference proteome</keyword>
<name>A0AAU9KU01_9STRA</name>
<proteinExistence type="predicted"/>
<dbReference type="EMBL" id="CAKKTJ010000130">
    <property type="protein sequence ID" value="CAH0475662.1"/>
    <property type="molecule type" value="Genomic_DNA"/>
</dbReference>
<dbReference type="Proteomes" id="UP001158986">
    <property type="component" value="Unassembled WGS sequence"/>
</dbReference>
<sequence>MRRRLCQSEGHRADIIVQDITCNYMMLSLKLKQITLQSTRITLQTIPVSQQVSFYQLDKVIRFVLDSIAKRWIGRKTERKPLPSSFRTTCTRLHWAAKISSTLKSSQQSLWSRISSQPGCFRMRSS</sequence>
<evidence type="ECO:0000313" key="3">
    <source>
        <dbReference type="Proteomes" id="UP001158986"/>
    </source>
</evidence>
<dbReference type="EMBL" id="CAKLCB010000267">
    <property type="protein sequence ID" value="CAH0518786.1"/>
    <property type="molecule type" value="Genomic_DNA"/>
</dbReference>
<comment type="caution">
    <text evidence="1">The sequence shown here is derived from an EMBL/GenBank/DDBJ whole genome shotgun (WGS) entry which is preliminary data.</text>
</comment>
<dbReference type="Proteomes" id="UP001160483">
    <property type="component" value="Unassembled WGS sequence"/>
</dbReference>
<reference evidence="1 3" key="1">
    <citation type="submission" date="2021-11" db="EMBL/GenBank/DDBJ databases">
        <authorList>
            <person name="Islam A."/>
            <person name="Islam S."/>
            <person name="Flora M.S."/>
            <person name="Rahman M."/>
            <person name="Ziaur R.M."/>
            <person name="Epstein J.H."/>
            <person name="Hassan M."/>
            <person name="Klassen M."/>
            <person name="Woodard K."/>
            <person name="Webb A."/>
            <person name="Webby R.J."/>
            <person name="El Zowalaty M.E."/>
        </authorList>
    </citation>
    <scope>NUCLEOTIDE SEQUENCE</scope>
    <source>
        <strain evidence="2">Pbs1</strain>
        <strain evidence="1">Pbs3</strain>
    </source>
</reference>
<dbReference type="AlphaFoldDB" id="A0AAU9KU01"/>
<gene>
    <name evidence="2" type="ORF">PBS001_LOCUS5343</name>
    <name evidence="1" type="ORF">PBS003_LOCUS2472</name>
</gene>
<accession>A0AAU9KU01</accession>
<evidence type="ECO:0000313" key="2">
    <source>
        <dbReference type="EMBL" id="CAH0518786.1"/>
    </source>
</evidence>
<protein>
    <submittedName>
        <fullName evidence="1">Uncharacterized protein</fullName>
    </submittedName>
</protein>
<evidence type="ECO:0000313" key="4">
    <source>
        <dbReference type="Proteomes" id="UP001160483"/>
    </source>
</evidence>
<evidence type="ECO:0000313" key="1">
    <source>
        <dbReference type="EMBL" id="CAH0475662.1"/>
    </source>
</evidence>
<organism evidence="1 4">
    <name type="scientific">Peronospora belbahrii</name>
    <dbReference type="NCBI Taxonomy" id="622444"/>
    <lineage>
        <taxon>Eukaryota</taxon>
        <taxon>Sar</taxon>
        <taxon>Stramenopiles</taxon>
        <taxon>Oomycota</taxon>
        <taxon>Peronosporomycetes</taxon>
        <taxon>Peronosporales</taxon>
        <taxon>Peronosporaceae</taxon>
        <taxon>Peronospora</taxon>
    </lineage>
</organism>